<dbReference type="PROSITE" id="PS50123">
    <property type="entry name" value="CHER"/>
    <property type="match status" value="1"/>
</dbReference>
<dbReference type="InterPro" id="IPR000780">
    <property type="entry name" value="CheR_MeTrfase"/>
</dbReference>
<keyword evidence="3" id="KW-0489">Methyltransferase</keyword>
<dbReference type="OrthoDB" id="9816309at2"/>
<evidence type="ECO:0000313" key="7">
    <source>
        <dbReference type="EMBL" id="KXI27884.1"/>
    </source>
</evidence>
<dbReference type="InterPro" id="IPR022642">
    <property type="entry name" value="CheR_C"/>
</dbReference>
<feature type="domain" description="CheR-type methyltransferase" evidence="6">
    <location>
        <begin position="1"/>
        <end position="278"/>
    </location>
</feature>
<dbReference type="InterPro" id="IPR022641">
    <property type="entry name" value="CheR_N"/>
</dbReference>
<dbReference type="RefSeq" id="WP_068379614.1">
    <property type="nucleotide sequence ID" value="NZ_LSNE01000009.1"/>
</dbReference>
<dbReference type="SUPFAM" id="SSF53335">
    <property type="entry name" value="S-adenosyl-L-methionine-dependent methyltransferases"/>
    <property type="match status" value="1"/>
</dbReference>
<protein>
    <recommendedName>
        <fullName evidence="2">protein-glutamate O-methyltransferase</fullName>
        <ecNumber evidence="2">2.1.1.80</ecNumber>
    </recommendedName>
</protein>
<evidence type="ECO:0000256" key="1">
    <source>
        <dbReference type="ARBA" id="ARBA00001541"/>
    </source>
</evidence>
<proteinExistence type="predicted"/>
<dbReference type="AlphaFoldDB" id="A0A148KNJ3"/>
<reference evidence="8" key="1">
    <citation type="submission" date="2016-02" db="EMBL/GenBank/DDBJ databases">
        <authorList>
            <person name="Schultz-Johansen M."/>
            <person name="Glaring M.A."/>
            <person name="Bech P.K."/>
            <person name="Stougaard P."/>
        </authorList>
    </citation>
    <scope>NUCLEOTIDE SEQUENCE [LARGE SCALE GENOMIC DNA]</scope>
    <source>
        <strain evidence="8">S66</strain>
    </source>
</reference>
<evidence type="ECO:0000256" key="5">
    <source>
        <dbReference type="ARBA" id="ARBA00022691"/>
    </source>
</evidence>
<dbReference type="InterPro" id="IPR029063">
    <property type="entry name" value="SAM-dependent_MTases_sf"/>
</dbReference>
<evidence type="ECO:0000313" key="8">
    <source>
        <dbReference type="Proteomes" id="UP000070299"/>
    </source>
</evidence>
<gene>
    <name evidence="7" type="ORF">AX660_20445</name>
</gene>
<dbReference type="InterPro" id="IPR050903">
    <property type="entry name" value="Bact_Chemotaxis_MeTrfase"/>
</dbReference>
<keyword evidence="4" id="KW-0808">Transferase</keyword>
<accession>A0A148KNJ3</accession>
<keyword evidence="8" id="KW-1185">Reference proteome</keyword>
<dbReference type="Pfam" id="PF03705">
    <property type="entry name" value="CheR_N"/>
    <property type="match status" value="1"/>
</dbReference>
<comment type="caution">
    <text evidence="7">The sequence shown here is derived from an EMBL/GenBank/DDBJ whole genome shotgun (WGS) entry which is preliminary data.</text>
</comment>
<dbReference type="PRINTS" id="PR00996">
    <property type="entry name" value="CHERMTFRASE"/>
</dbReference>
<dbReference type="SUPFAM" id="SSF47757">
    <property type="entry name" value="Chemotaxis receptor methyltransferase CheR, N-terminal domain"/>
    <property type="match status" value="1"/>
</dbReference>
<evidence type="ECO:0000259" key="6">
    <source>
        <dbReference type="PROSITE" id="PS50123"/>
    </source>
</evidence>
<dbReference type="GO" id="GO:0008983">
    <property type="term" value="F:protein-glutamate O-methyltransferase activity"/>
    <property type="evidence" value="ECO:0007669"/>
    <property type="project" value="UniProtKB-EC"/>
</dbReference>
<dbReference type="SMART" id="SM00138">
    <property type="entry name" value="MeTrc"/>
    <property type="match status" value="1"/>
</dbReference>
<name>A0A148KNJ3_9ALTE</name>
<dbReference type="PANTHER" id="PTHR24422:SF21">
    <property type="entry name" value="CHEMOTAXIS PROTEIN METHYLTRANSFERASE 1"/>
    <property type="match status" value="1"/>
</dbReference>
<dbReference type="Pfam" id="PF01739">
    <property type="entry name" value="CheR"/>
    <property type="match status" value="1"/>
</dbReference>
<dbReference type="GO" id="GO:0032259">
    <property type="term" value="P:methylation"/>
    <property type="evidence" value="ECO:0007669"/>
    <property type="project" value="UniProtKB-KW"/>
</dbReference>
<evidence type="ECO:0000256" key="4">
    <source>
        <dbReference type="ARBA" id="ARBA00022679"/>
    </source>
</evidence>
<dbReference type="Gene3D" id="1.10.155.10">
    <property type="entry name" value="Chemotaxis receptor methyltransferase CheR, N-terminal domain"/>
    <property type="match status" value="1"/>
</dbReference>
<dbReference type="PANTHER" id="PTHR24422">
    <property type="entry name" value="CHEMOTAXIS PROTEIN METHYLTRANSFERASE"/>
    <property type="match status" value="1"/>
</dbReference>
<organism evidence="7 8">
    <name type="scientific">Paraglaciecola hydrolytica</name>
    <dbReference type="NCBI Taxonomy" id="1799789"/>
    <lineage>
        <taxon>Bacteria</taxon>
        <taxon>Pseudomonadati</taxon>
        <taxon>Pseudomonadota</taxon>
        <taxon>Gammaproteobacteria</taxon>
        <taxon>Alteromonadales</taxon>
        <taxon>Alteromonadaceae</taxon>
        <taxon>Paraglaciecola</taxon>
    </lineage>
</organism>
<dbReference type="EMBL" id="LSNE01000009">
    <property type="protein sequence ID" value="KXI27884.1"/>
    <property type="molecule type" value="Genomic_DNA"/>
</dbReference>
<dbReference type="EC" id="2.1.1.80" evidence="2"/>
<keyword evidence="5" id="KW-0949">S-adenosyl-L-methionine</keyword>
<sequence length="278" mass="31572">MSESQFSEHNYRLFSQFLETASGIVLGDNKQYLVKSRLTSHVKVQGVSNLDQLIEKIVVKRDRQAQLAAIEAMTTNETLWFRDSYPFSLLESSILPKYEQRSTPLKVWSAACSSGQEAYSIAMTIQNYQKKRSGSLRAGAQIVGTDISEEMLQKCRLAEYDQLAMSRGLPEIFKQEYFESGDNGKLKIKAQLKAMASFRQLNLLDNFSGMGRFDIIFCRNVLIYFSPEIKKQILQKIAACLQDDGILFVGASESISDLVEQFTMVRCNPGLYYIKKTK</sequence>
<dbReference type="Proteomes" id="UP000070299">
    <property type="component" value="Unassembled WGS sequence"/>
</dbReference>
<dbReference type="STRING" id="1799789.AX660_20445"/>
<comment type="catalytic activity">
    <reaction evidence="1">
        <text>L-glutamyl-[protein] + S-adenosyl-L-methionine = [protein]-L-glutamate 5-O-methyl ester + S-adenosyl-L-homocysteine</text>
        <dbReference type="Rhea" id="RHEA:24452"/>
        <dbReference type="Rhea" id="RHEA-COMP:10208"/>
        <dbReference type="Rhea" id="RHEA-COMP:10311"/>
        <dbReference type="ChEBI" id="CHEBI:29973"/>
        <dbReference type="ChEBI" id="CHEBI:57856"/>
        <dbReference type="ChEBI" id="CHEBI:59789"/>
        <dbReference type="ChEBI" id="CHEBI:82795"/>
        <dbReference type="EC" id="2.1.1.80"/>
    </reaction>
</comment>
<dbReference type="Gene3D" id="3.40.50.150">
    <property type="entry name" value="Vaccinia Virus protein VP39"/>
    <property type="match status" value="1"/>
</dbReference>
<evidence type="ECO:0000256" key="3">
    <source>
        <dbReference type="ARBA" id="ARBA00022603"/>
    </source>
</evidence>
<evidence type="ECO:0000256" key="2">
    <source>
        <dbReference type="ARBA" id="ARBA00012534"/>
    </source>
</evidence>
<dbReference type="InterPro" id="IPR036804">
    <property type="entry name" value="CheR_N_sf"/>
</dbReference>